<proteinExistence type="inferred from homology"/>
<gene>
    <name evidence="13" type="primary">LOC115741287</name>
</gene>
<dbReference type="PANTHER" id="PTHR31604:SF4">
    <property type="entry name" value="PROTEIN SHORT INTERNODES"/>
    <property type="match status" value="1"/>
</dbReference>
<evidence type="ECO:0000256" key="10">
    <source>
        <dbReference type="ARBA" id="ARBA00023294"/>
    </source>
</evidence>
<protein>
    <submittedName>
        <fullName evidence="13">Protein SHI RELATED SEQUENCE 1-like</fullName>
    </submittedName>
</protein>
<keyword evidence="12" id="KW-1185">Reference proteome</keyword>
<name>A0ABM3HRV6_9MYRT</name>
<evidence type="ECO:0000313" key="13">
    <source>
        <dbReference type="RefSeq" id="XP_048139327.1"/>
    </source>
</evidence>
<keyword evidence="7" id="KW-0238">DNA-binding</keyword>
<feature type="region of interest" description="Disordered" evidence="11">
    <location>
        <begin position="1"/>
        <end position="38"/>
    </location>
</feature>
<dbReference type="InterPro" id="IPR007818">
    <property type="entry name" value="SHI"/>
</dbReference>
<evidence type="ECO:0000256" key="5">
    <source>
        <dbReference type="ARBA" id="ARBA00022833"/>
    </source>
</evidence>
<comment type="subcellular location">
    <subcellularLocation>
        <location evidence="1">Nucleus</location>
    </subcellularLocation>
</comment>
<keyword evidence="10" id="KW-0927">Auxin signaling pathway</keyword>
<evidence type="ECO:0000256" key="7">
    <source>
        <dbReference type="ARBA" id="ARBA00023125"/>
    </source>
</evidence>
<keyword evidence="5" id="KW-0862">Zinc</keyword>
<dbReference type="GeneID" id="115741287"/>
<feature type="region of interest" description="Disordered" evidence="11">
    <location>
        <begin position="79"/>
        <end position="107"/>
    </location>
</feature>
<dbReference type="Pfam" id="PF05142">
    <property type="entry name" value="DUF702"/>
    <property type="match status" value="1"/>
</dbReference>
<keyword evidence="8" id="KW-0010">Activator</keyword>
<keyword evidence="4" id="KW-0479">Metal-binding</keyword>
<evidence type="ECO:0000256" key="6">
    <source>
        <dbReference type="ARBA" id="ARBA00023070"/>
    </source>
</evidence>
<dbReference type="InterPro" id="IPR006510">
    <property type="entry name" value="Znf_LRP1"/>
</dbReference>
<evidence type="ECO:0000256" key="2">
    <source>
        <dbReference type="ARBA" id="ARBA00006911"/>
    </source>
</evidence>
<keyword evidence="9" id="KW-0539">Nucleus</keyword>
<dbReference type="RefSeq" id="XP_048139327.1">
    <property type="nucleotide sequence ID" value="XM_048283370.1"/>
</dbReference>
<organism evidence="12 13">
    <name type="scientific">Rhodamnia argentea</name>
    <dbReference type="NCBI Taxonomy" id="178133"/>
    <lineage>
        <taxon>Eukaryota</taxon>
        <taxon>Viridiplantae</taxon>
        <taxon>Streptophyta</taxon>
        <taxon>Embryophyta</taxon>
        <taxon>Tracheophyta</taxon>
        <taxon>Spermatophyta</taxon>
        <taxon>Magnoliopsida</taxon>
        <taxon>eudicotyledons</taxon>
        <taxon>Gunneridae</taxon>
        <taxon>Pentapetalae</taxon>
        <taxon>rosids</taxon>
        <taxon>malvids</taxon>
        <taxon>Myrtales</taxon>
        <taxon>Myrtaceae</taxon>
        <taxon>Myrtoideae</taxon>
        <taxon>Myrteae</taxon>
        <taxon>Australasian group</taxon>
        <taxon>Rhodamnia</taxon>
    </lineage>
</organism>
<dbReference type="NCBIfam" id="TIGR01624">
    <property type="entry name" value="LRP1_Cterm"/>
    <property type="match status" value="1"/>
</dbReference>
<evidence type="ECO:0000256" key="3">
    <source>
        <dbReference type="ARBA" id="ARBA00022473"/>
    </source>
</evidence>
<evidence type="ECO:0000256" key="1">
    <source>
        <dbReference type="ARBA" id="ARBA00004123"/>
    </source>
</evidence>
<dbReference type="InterPro" id="IPR006511">
    <property type="entry name" value="SHI_C"/>
</dbReference>
<comment type="similarity">
    <text evidence="2">Belongs to the SHI protein family.</text>
</comment>
<evidence type="ECO:0000256" key="4">
    <source>
        <dbReference type="ARBA" id="ARBA00022723"/>
    </source>
</evidence>
<dbReference type="PANTHER" id="PTHR31604">
    <property type="entry name" value="PROTEIN LATERAL ROOT PRIMORDIUM 1"/>
    <property type="match status" value="1"/>
</dbReference>
<evidence type="ECO:0000256" key="8">
    <source>
        <dbReference type="ARBA" id="ARBA00023159"/>
    </source>
</evidence>
<evidence type="ECO:0000256" key="9">
    <source>
        <dbReference type="ARBA" id="ARBA00023242"/>
    </source>
</evidence>
<sequence length="333" mass="35947">MAGLFSLGNGGRGGGTHKDHSQPSASAEELETQQANNNSNCVDPSWLWYRNGVVSSSSPSSYKGFELCHQLQPQLQHQHQQDLYLSSSSPPSRRMNASDDESLRSGPPSAFLLMRDGGISCQDCGNQAKKDCVHLRCRTCCKSRGFPCDTHVKSTWVPAAKRRERQQFQLLHGGDCVKRLREDHDLPRSNSSVLEMGSFPAEVNSPALFRCVRVSSVDDPDDQYAYQTAVNIGGHVFKGILYDQGPDHANYMAAAGESSSVHLGSDSGGGIQQLNLIAAAATTGGDAMATPEDGNNNAAASQVAAPLFDPSSMYPTQLNNFMGGAQFFPHPRR</sequence>
<dbReference type="NCBIfam" id="TIGR01623">
    <property type="entry name" value="put_zinc_LRP1"/>
    <property type="match status" value="1"/>
</dbReference>
<dbReference type="Proteomes" id="UP000827889">
    <property type="component" value="Chromosome 8"/>
</dbReference>
<evidence type="ECO:0000256" key="11">
    <source>
        <dbReference type="SAM" id="MobiDB-lite"/>
    </source>
</evidence>
<keyword evidence="3" id="KW-0217">Developmental protein</keyword>
<accession>A0ABM3HRV6</accession>
<evidence type="ECO:0000313" key="12">
    <source>
        <dbReference type="Proteomes" id="UP000827889"/>
    </source>
</evidence>
<reference evidence="13" key="1">
    <citation type="submission" date="2025-08" db="UniProtKB">
        <authorList>
            <consortium name="RefSeq"/>
        </authorList>
    </citation>
    <scope>IDENTIFICATION</scope>
    <source>
        <tissue evidence="13">Leaf</tissue>
    </source>
</reference>
<feature type="compositionally biased region" description="Low complexity" evidence="11">
    <location>
        <begin position="79"/>
        <end position="94"/>
    </location>
</feature>
<keyword evidence="6" id="KW-0073">Auxin biosynthesis</keyword>